<dbReference type="EMBL" id="QZCE01000001">
    <property type="protein sequence ID" value="NEZ61992.1"/>
    <property type="molecule type" value="Genomic_DNA"/>
</dbReference>
<dbReference type="Proteomes" id="UP000473574">
    <property type="component" value="Unassembled WGS sequence"/>
</dbReference>
<organism evidence="2 3">
    <name type="scientific">Adonisia turfae CCMR0082</name>
    <dbReference type="NCBI Taxonomy" id="2304604"/>
    <lineage>
        <taxon>Bacteria</taxon>
        <taxon>Bacillati</taxon>
        <taxon>Cyanobacteriota</taxon>
        <taxon>Adonisia</taxon>
        <taxon>Adonisia turfae</taxon>
    </lineage>
</organism>
<sequence length="165" mass="18644">MTKEKTYIFYGCSGDESKDWSTLTGSDGSQSQHRLLSQHFDCSPNAEAPEEGYRLSEYKNDPSAYSRPLNKREAAGSTHHRPGPWVVTRVESYLPDLPVGTEYTEVVMCWCDYQPLLEADNPWIEMIMPNLADAPDEMLELMGLKPEQYAAVRDGSLFERESVGV</sequence>
<evidence type="ECO:0000256" key="1">
    <source>
        <dbReference type="SAM" id="MobiDB-lite"/>
    </source>
</evidence>
<evidence type="ECO:0000313" key="2">
    <source>
        <dbReference type="EMBL" id="NEZ61992.1"/>
    </source>
</evidence>
<accession>A0A6M0S235</accession>
<comment type="caution">
    <text evidence="2">The sequence shown here is derived from an EMBL/GenBank/DDBJ whole genome shotgun (WGS) entry which is preliminary data.</text>
</comment>
<reference evidence="2 3" key="1">
    <citation type="journal article" date="2020" name="Microb. Ecol.">
        <title>Ecogenomics of the Marine Benthic Filamentous Cyanobacterium Adonisia.</title>
        <authorList>
            <person name="Walter J.M."/>
            <person name="Coutinho F.H."/>
            <person name="Leomil L."/>
            <person name="Hargreaves P.I."/>
            <person name="Campeao M.E."/>
            <person name="Vieira V.V."/>
            <person name="Silva B.S."/>
            <person name="Fistarol G.O."/>
            <person name="Salomon P.S."/>
            <person name="Sawabe T."/>
            <person name="Mino S."/>
            <person name="Hosokawa M."/>
            <person name="Miyashita H."/>
            <person name="Maruyama F."/>
            <person name="van Verk M.C."/>
            <person name="Dutilh B.E."/>
            <person name="Thompson C.C."/>
            <person name="Thompson F.L."/>
        </authorList>
    </citation>
    <scope>NUCLEOTIDE SEQUENCE [LARGE SCALE GENOMIC DNA]</scope>
    <source>
        <strain evidence="2 3">CCMR0082</strain>
    </source>
</reference>
<gene>
    <name evidence="2" type="ORF">D0962_04250</name>
</gene>
<feature type="region of interest" description="Disordered" evidence="1">
    <location>
        <begin position="57"/>
        <end position="81"/>
    </location>
</feature>
<name>A0A6M0S235_9CYAN</name>
<proteinExistence type="predicted"/>
<dbReference type="RefSeq" id="WP_163660085.1">
    <property type="nucleotide sequence ID" value="NZ_QZCE01000001.1"/>
</dbReference>
<protein>
    <submittedName>
        <fullName evidence="2">Uncharacterized protein</fullName>
    </submittedName>
</protein>
<evidence type="ECO:0000313" key="3">
    <source>
        <dbReference type="Proteomes" id="UP000473574"/>
    </source>
</evidence>
<dbReference type="AlphaFoldDB" id="A0A6M0S235"/>